<organism evidence="2">
    <name type="scientific">marine sediment metagenome</name>
    <dbReference type="NCBI Taxonomy" id="412755"/>
    <lineage>
        <taxon>unclassified sequences</taxon>
        <taxon>metagenomes</taxon>
        <taxon>ecological metagenomes</taxon>
    </lineage>
</organism>
<name>X0V7N4_9ZZZZ</name>
<sequence>MRPGSIKARVLGQDGFGSGAGPKSVWRWLTDRAFVWQFTLQFTLVFALLSVVLVSLTGLGLSTYLANSIKDGEIDDAVEQAEEHVSRLVMAHLSPEQAVTPLTGGQYAEFDSFVQSEIVSADTIRVRLWGQDGILLYSSDSPGQIGQNFSLDQKLAAAFSGSAAFQ</sequence>
<evidence type="ECO:0000313" key="2">
    <source>
        <dbReference type="EMBL" id="GAG08468.1"/>
    </source>
</evidence>
<dbReference type="EMBL" id="BARS01020538">
    <property type="protein sequence ID" value="GAG08468.1"/>
    <property type="molecule type" value="Genomic_DNA"/>
</dbReference>
<keyword evidence="1" id="KW-1133">Transmembrane helix</keyword>
<evidence type="ECO:0000256" key="1">
    <source>
        <dbReference type="SAM" id="Phobius"/>
    </source>
</evidence>
<feature type="transmembrane region" description="Helical" evidence="1">
    <location>
        <begin position="34"/>
        <end position="61"/>
    </location>
</feature>
<feature type="non-terminal residue" evidence="2">
    <location>
        <position position="166"/>
    </location>
</feature>
<keyword evidence="1" id="KW-0472">Membrane</keyword>
<comment type="caution">
    <text evidence="2">The sequence shown here is derived from an EMBL/GenBank/DDBJ whole genome shotgun (WGS) entry which is preliminary data.</text>
</comment>
<protein>
    <submittedName>
        <fullName evidence="2">Uncharacterized protein</fullName>
    </submittedName>
</protein>
<reference evidence="2" key="1">
    <citation type="journal article" date="2014" name="Front. Microbiol.">
        <title>High frequency of phylogenetically diverse reductive dehalogenase-homologous genes in deep subseafloor sedimentary metagenomes.</title>
        <authorList>
            <person name="Kawai M."/>
            <person name="Futagami T."/>
            <person name="Toyoda A."/>
            <person name="Takaki Y."/>
            <person name="Nishi S."/>
            <person name="Hori S."/>
            <person name="Arai W."/>
            <person name="Tsubouchi T."/>
            <person name="Morono Y."/>
            <person name="Uchiyama I."/>
            <person name="Ito T."/>
            <person name="Fujiyama A."/>
            <person name="Inagaki F."/>
            <person name="Takami H."/>
        </authorList>
    </citation>
    <scope>NUCLEOTIDE SEQUENCE</scope>
    <source>
        <strain evidence="2">Expedition CK06-06</strain>
    </source>
</reference>
<gene>
    <name evidence="2" type="ORF">S01H1_33105</name>
</gene>
<accession>X0V7N4</accession>
<keyword evidence="1" id="KW-0812">Transmembrane</keyword>
<dbReference type="AlphaFoldDB" id="X0V7N4"/>
<proteinExistence type="predicted"/>